<sequence>MEGALRKLALLAVVAANSTPVFLALPAAADSTADLVLNLRCRGGFNTQVWQNRTSDTFLYRTTSPHGDLSLDGGTVQNTEGVRVYKFQNGNYQYWVWDGTLDSQDAGTLEVYQDNRILMQQPCRKV</sequence>
<dbReference type="EMBL" id="CP053586">
    <property type="protein sequence ID" value="WNZ25497.1"/>
    <property type="molecule type" value="Genomic_DNA"/>
</dbReference>
<gene>
    <name evidence="2" type="ORF">HJG54_23365</name>
</gene>
<protein>
    <recommendedName>
        <fullName evidence="3">C-type lysozyme inhibitor domain-containing protein</fullName>
    </recommendedName>
</protein>
<dbReference type="InterPro" id="IPR035992">
    <property type="entry name" value="Ricin_B-like_lectins"/>
</dbReference>
<keyword evidence="1" id="KW-0732">Signal</keyword>
<evidence type="ECO:0000313" key="2">
    <source>
        <dbReference type="EMBL" id="WNZ25497.1"/>
    </source>
</evidence>
<feature type="signal peptide" evidence="1">
    <location>
        <begin position="1"/>
        <end position="23"/>
    </location>
</feature>
<evidence type="ECO:0008006" key="3">
    <source>
        <dbReference type="Google" id="ProtNLM"/>
    </source>
</evidence>
<feature type="chain" id="PRO_5041732197" description="C-type lysozyme inhibitor domain-containing protein" evidence="1">
    <location>
        <begin position="24"/>
        <end position="126"/>
    </location>
</feature>
<dbReference type="AlphaFoldDB" id="A0AA96WWS9"/>
<dbReference type="RefSeq" id="WP_035999963.1">
    <property type="nucleotide sequence ID" value="NZ_CP053586.1"/>
</dbReference>
<reference evidence="2" key="1">
    <citation type="submission" date="2020-05" db="EMBL/GenBank/DDBJ databases">
        <authorList>
            <person name="Zhu T."/>
            <person name="Keshari N."/>
            <person name="Lu X."/>
        </authorList>
    </citation>
    <scope>NUCLEOTIDE SEQUENCE</scope>
    <source>
        <strain evidence="2">NK1-12</strain>
    </source>
</reference>
<evidence type="ECO:0000256" key="1">
    <source>
        <dbReference type="SAM" id="SignalP"/>
    </source>
</evidence>
<proteinExistence type="predicted"/>
<name>A0AA96WWS9_9CYAN</name>
<organism evidence="2">
    <name type="scientific">Leptolyngbya sp. NK1-12</name>
    <dbReference type="NCBI Taxonomy" id="2547451"/>
    <lineage>
        <taxon>Bacteria</taxon>
        <taxon>Bacillati</taxon>
        <taxon>Cyanobacteriota</taxon>
        <taxon>Cyanophyceae</taxon>
        <taxon>Leptolyngbyales</taxon>
        <taxon>Leptolyngbyaceae</taxon>
        <taxon>Leptolyngbya group</taxon>
        <taxon>Leptolyngbya</taxon>
    </lineage>
</organism>
<accession>A0AA96WWS9</accession>
<dbReference type="SUPFAM" id="SSF50370">
    <property type="entry name" value="Ricin B-like lectins"/>
    <property type="match status" value="1"/>
</dbReference>